<gene>
    <name evidence="2" type="ORF">HF519_08865</name>
</gene>
<proteinExistence type="predicted"/>
<reference evidence="2 3" key="1">
    <citation type="submission" date="2020-04" db="EMBL/GenBank/DDBJ databases">
        <authorList>
            <person name="Klaysubun C."/>
            <person name="Duangmal K."/>
            <person name="Lipun K."/>
        </authorList>
    </citation>
    <scope>NUCLEOTIDE SEQUENCE [LARGE SCALE GENOMIC DNA]</scope>
    <source>
        <strain evidence="2 3">DSM 45300</strain>
    </source>
</reference>
<evidence type="ECO:0000313" key="3">
    <source>
        <dbReference type="Proteomes" id="UP000586918"/>
    </source>
</evidence>
<organism evidence="2 3">
    <name type="scientific">Pseudonocardia bannensis</name>
    <dbReference type="NCBI Taxonomy" id="630973"/>
    <lineage>
        <taxon>Bacteria</taxon>
        <taxon>Bacillati</taxon>
        <taxon>Actinomycetota</taxon>
        <taxon>Actinomycetes</taxon>
        <taxon>Pseudonocardiales</taxon>
        <taxon>Pseudonocardiaceae</taxon>
        <taxon>Pseudonocardia</taxon>
    </lineage>
</organism>
<accession>A0A848DGA4</accession>
<dbReference type="EMBL" id="JAAXKZ010000022">
    <property type="protein sequence ID" value="NMH91688.1"/>
    <property type="molecule type" value="Genomic_DNA"/>
</dbReference>
<dbReference type="InterPro" id="IPR000182">
    <property type="entry name" value="GNAT_dom"/>
</dbReference>
<evidence type="ECO:0000259" key="1">
    <source>
        <dbReference type="PROSITE" id="PS51186"/>
    </source>
</evidence>
<dbReference type="Proteomes" id="UP000586918">
    <property type="component" value="Unassembled WGS sequence"/>
</dbReference>
<dbReference type="GO" id="GO:0016747">
    <property type="term" value="F:acyltransferase activity, transferring groups other than amino-acyl groups"/>
    <property type="evidence" value="ECO:0007669"/>
    <property type="project" value="InterPro"/>
</dbReference>
<dbReference type="AlphaFoldDB" id="A0A848DGA4"/>
<dbReference type="PROSITE" id="PS51186">
    <property type="entry name" value="GNAT"/>
    <property type="match status" value="1"/>
</dbReference>
<dbReference type="Pfam" id="PF00583">
    <property type="entry name" value="Acetyltransf_1"/>
    <property type="match status" value="1"/>
</dbReference>
<dbReference type="RefSeq" id="WP_169412023.1">
    <property type="nucleotide sequence ID" value="NZ_JAAXKZ010000022.1"/>
</dbReference>
<evidence type="ECO:0000313" key="2">
    <source>
        <dbReference type="EMBL" id="NMH91688.1"/>
    </source>
</evidence>
<keyword evidence="3" id="KW-1185">Reference proteome</keyword>
<dbReference type="Gene3D" id="3.40.630.30">
    <property type="match status" value="1"/>
</dbReference>
<dbReference type="CDD" id="cd04301">
    <property type="entry name" value="NAT_SF"/>
    <property type="match status" value="1"/>
</dbReference>
<feature type="domain" description="N-acetyltransferase" evidence="1">
    <location>
        <begin position="3"/>
        <end position="151"/>
    </location>
</feature>
<dbReference type="InterPro" id="IPR016181">
    <property type="entry name" value="Acyl_CoA_acyltransferase"/>
</dbReference>
<dbReference type="SUPFAM" id="SSF55729">
    <property type="entry name" value="Acyl-CoA N-acyltransferases (Nat)"/>
    <property type="match status" value="1"/>
</dbReference>
<keyword evidence="2" id="KW-0808">Transferase</keyword>
<sequence>MDIEVRPLAESDLDTADLIFRDAFGTFLGTDMFGDTDLVRTRFRADHVVALGAYADGELIGSNLVTRWGSVAYFGPLSVTPRLWDRGVGARLVDATLGVFAEWGVTHQGLFTFAHSPRHHWLYQKFGFWPRFLTAIMSREVTGVPAARTAWTRLTEMPDRAAVVAACGELTGAILPGLDVRGEIDAVIDQKLGDVLLLGDDPVAPHALAVCHAGAGSEAGSGFCYVKFAAVRPGRDAGAHFSGLLDACQAYAAGTGAQHLALGVNTARHEAYRHLVASGFRTDVPGVTMHRPNVEGYDRAGVYLIDDWR</sequence>
<comment type="caution">
    <text evidence="2">The sequence shown here is derived from an EMBL/GenBank/DDBJ whole genome shotgun (WGS) entry which is preliminary data.</text>
</comment>
<protein>
    <submittedName>
        <fullName evidence="2">GNAT family N-acetyltransferase</fullName>
    </submittedName>
</protein>
<name>A0A848DGA4_9PSEU</name>